<dbReference type="PANTHER" id="PTHR33050:SF7">
    <property type="entry name" value="RIBONUCLEASE H"/>
    <property type="match status" value="1"/>
</dbReference>
<feature type="region of interest" description="Disordered" evidence="1">
    <location>
        <begin position="887"/>
        <end position="906"/>
    </location>
</feature>
<reference evidence="2" key="1">
    <citation type="submission" date="2022-10" db="EMBL/GenBank/DDBJ databases">
        <authorList>
            <person name="Chen Y."/>
            <person name="Dougan E. K."/>
            <person name="Chan C."/>
            <person name="Rhodes N."/>
            <person name="Thang M."/>
        </authorList>
    </citation>
    <scope>NUCLEOTIDE SEQUENCE</scope>
</reference>
<evidence type="ECO:0000313" key="3">
    <source>
        <dbReference type="EMBL" id="CAL1128582.1"/>
    </source>
</evidence>
<evidence type="ECO:0000313" key="4">
    <source>
        <dbReference type="EMBL" id="CAL4762519.1"/>
    </source>
</evidence>
<keyword evidence="4" id="KW-0406">Ion transport</keyword>
<keyword evidence="4" id="KW-0407">Ion channel</keyword>
<comment type="caution">
    <text evidence="2">The sequence shown here is derived from an EMBL/GenBank/DDBJ whole genome shotgun (WGS) entry which is preliminary data.</text>
</comment>
<organism evidence="2">
    <name type="scientific">Cladocopium goreaui</name>
    <dbReference type="NCBI Taxonomy" id="2562237"/>
    <lineage>
        <taxon>Eukaryota</taxon>
        <taxon>Sar</taxon>
        <taxon>Alveolata</taxon>
        <taxon>Dinophyceae</taxon>
        <taxon>Suessiales</taxon>
        <taxon>Symbiodiniaceae</taxon>
        <taxon>Cladocopium</taxon>
    </lineage>
</organism>
<keyword evidence="4" id="KW-0813">Transport</keyword>
<reference evidence="3" key="2">
    <citation type="submission" date="2024-04" db="EMBL/GenBank/DDBJ databases">
        <authorList>
            <person name="Chen Y."/>
            <person name="Shah S."/>
            <person name="Dougan E. K."/>
            <person name="Thang M."/>
            <person name="Chan C."/>
        </authorList>
    </citation>
    <scope>NUCLEOTIDE SEQUENCE [LARGE SCALE GENOMIC DNA]</scope>
</reference>
<sequence length="1716" mass="188457">MSLRADASRATSLPSALEHTLAADGEIPEGGSALVVGSCNIQQVSDPLHGSEELDNGFNSLLNQQECLEGTHVLRATALDSDDGLDSQQADLFGDQFSCELDGWEPVGDADDSQLDKGLSAPQLDEGVDWLLHLNEGNALSLDLCTERLGPDVQPASEPVNPALPGFGVDHSRWALEANSPKFFWETDPFLSDVFGQCSNRGPDLKRPAVDIDLTDMVQYDVMSLLQKPKQTRVAGLCEQVIRHVEMREEADKRQSVVSNWTSLVCISLDAFSVGDAILAAGTQVTHVDVEHSLRACFARKATSTLSKRFYALNRFVNFCGQRGLQFFPLREHVIFTYLQHMLKDENTAASAGRSFLEACRFAKGVLGLRGDLAELGTARVDGVATELSTRAGPIAQATPLLVSQVITLEKLVATTPDLKDRVLFGAMLILLYGCGRFSDGQRAVNMILDADVASIDPDSLECPGYLELQVLGNKGARSEVLRRTFLPLVAPIYSLGSHDWFRAWLQAREALGLETGGRLTVPLLCRFGVDGKPLQQEITSSECGQLLREALRVGHDKGCGVKSHSLKATALSWAGKHGLDLETRYTYFAGKPVKGVAMCEHCMGSRAMYDNDIRCFNHLAFAVNGQPGQLDGERFQNLVDMICPRGASIGVQAGLKQLAYEALTVAVAAIKQRVETPDDTARKLPAQEKDMRLRTMRSKISGFEITGDYEPGHCVIDAFAAMLDEGALRHFPLSRCVSRELELLSVKTDKQVVLLEGHQLQVKAKSDELTSELGNELRVHQAMIRRGLALEMSNLATYATHEKVMRHFMGHLNKPAPPGYKAASIDAILRADKELWTRVADQVRSELRADKNGTLPVDVALEQLHTSASVAFHLLPLPLAAGGNASAKRKISEEDDGPQKKQPKAAVKGIPILQIDLNSPAQCKIFEELLTQGSMKHPMGLPGLPFVSRERELLQLQRVCDDNHDHDAWGVTKDGTFATAQECAYDPVLCANWANAIAEYAQRLGYHAPPATLDAVDAGHLHVKDVANRAITGSLPRGNKMPPLLTDFLRTEVVNLENFPFLRQVQPGSRLPDNPHFSKGARLLRFLNDQKGVEIGLPIEPMEYIKRACSLVHPNMQPVKLPEGMERAIALHGCDSAVELRRVRIAWTKSMIELYNQSKAAEERISLERPDHLRSVLKGKRFELMRLSLEAVGYPDASIAKEASDGLPLVGWMKQSDMFATLAEVDGGTLEGPFSVDALPPGHVVSPRFGLRQGSKTRPIDNLTASGINATVGLPERLQVDTIDEVAGLIKRFMQVHGPECKLVGRTYDLRKAYRQLGVSSDHYRFSWIAAWSPIDGCVKLFRMRGLPFGGTASVASFLRVSRALKELGIRGAALLWSSFFDDFICIARPEDADSAHMTVKFLFQSLGWVLSEDPEKDKGFAPIFTALGVEFDLSKTHEGVLRIGNTQKRRDELATMVQGFLDADRLTCAESESLRSRLTFAEGQVFGRSAKLALRAVGSPVRTGCDCSPLSEEVLFGLSWMMDRIVHAPPRVVTTASEPPLLLFIDGACEPADTTGDTMTTSVGAILIDAQGQGMQFFGLQLPDEIVEEWACGGRRQLVFEAEVLPYLLALACWSKLMEKRQVLIFVDNDGARHSWIKGSADSVHAMRMIHKGTLLEAQLEVQPYFCRVPTMSNIADGPSRLDFRMCFVLGAEEFKVPLDILRKCAIGQHVMNV</sequence>
<evidence type="ECO:0000313" key="2">
    <source>
        <dbReference type="EMBL" id="CAI3975207.1"/>
    </source>
</evidence>
<dbReference type="EMBL" id="CAMXCT020000188">
    <property type="protein sequence ID" value="CAL1128582.1"/>
    <property type="molecule type" value="Genomic_DNA"/>
</dbReference>
<dbReference type="InterPro" id="IPR052055">
    <property type="entry name" value="Hepadnavirus_pol/RT"/>
</dbReference>
<evidence type="ECO:0000313" key="5">
    <source>
        <dbReference type="Proteomes" id="UP001152797"/>
    </source>
</evidence>
<keyword evidence="5" id="KW-1185">Reference proteome</keyword>
<dbReference type="PANTHER" id="PTHR33050">
    <property type="entry name" value="REVERSE TRANSCRIPTASE DOMAIN-CONTAINING PROTEIN"/>
    <property type="match status" value="1"/>
</dbReference>
<proteinExistence type="predicted"/>
<dbReference type="EMBL" id="CAMXCT030000188">
    <property type="protein sequence ID" value="CAL4762519.1"/>
    <property type="molecule type" value="Genomic_DNA"/>
</dbReference>
<evidence type="ECO:0000256" key="1">
    <source>
        <dbReference type="SAM" id="MobiDB-lite"/>
    </source>
</evidence>
<protein>
    <submittedName>
        <fullName evidence="4">Sodium channel protein 60E</fullName>
    </submittedName>
</protein>
<dbReference type="GO" id="GO:0034220">
    <property type="term" value="P:monoatomic ion transmembrane transport"/>
    <property type="evidence" value="ECO:0007669"/>
    <property type="project" value="UniProtKB-KW"/>
</dbReference>
<dbReference type="Proteomes" id="UP001152797">
    <property type="component" value="Unassembled WGS sequence"/>
</dbReference>
<accession>A0A9P1BKV7</accession>
<name>A0A9P1BKV7_9DINO</name>
<gene>
    <name evidence="2" type="ORF">C1SCF055_LOCUS3554</name>
</gene>
<dbReference type="EMBL" id="CAMXCT010000188">
    <property type="protein sequence ID" value="CAI3975207.1"/>
    <property type="molecule type" value="Genomic_DNA"/>
</dbReference>